<dbReference type="EMBL" id="BOQN01000009">
    <property type="protein sequence ID" value="GIM88860.1"/>
    <property type="molecule type" value="Genomic_DNA"/>
</dbReference>
<dbReference type="RefSeq" id="WP_213004842.1">
    <property type="nucleotide sequence ID" value="NZ_BOQN01000009.1"/>
</dbReference>
<sequence>MGDKTHISWSDATWNPITGCSKTSEGCLNCYIDRTPPFRMAHRKFDGPDIGATTGVKLHSERLGIPMRWTKPRMIFVCSLADLFQDEVPTQFIAEVFAVISIAEQHIFQVLTKRHGRMRSVLNSPAFWAMVDAARAVRGYDLIPGQAPHALPNAWIGVSTENQKWADLRIPALLATPAAVRWISAEPLLGPIVLADDHSGHERDFQGTHYQCLTCSTEENEVEWQTQEFPALDWIVCGGESGPKARPMLPEWAQSLRDQCVRADVRYHFKQWGEWAPFVAGVAPGKEIRAYPGAMVQKVGKKAAGRLLEGREWDEFPTAAGMAQ</sequence>
<keyword evidence="2" id="KW-1185">Reference proteome</keyword>
<evidence type="ECO:0000313" key="1">
    <source>
        <dbReference type="EMBL" id="GIM88860.1"/>
    </source>
</evidence>
<dbReference type="Pfam" id="PF07505">
    <property type="entry name" value="DUF5131"/>
    <property type="match status" value="1"/>
</dbReference>
<dbReference type="AlphaFoldDB" id="A0A919T4G5"/>
<comment type="caution">
    <text evidence="1">The sequence shown here is derived from an EMBL/GenBank/DDBJ whole genome shotgun (WGS) entry which is preliminary data.</text>
</comment>
<evidence type="ECO:0008006" key="3">
    <source>
        <dbReference type="Google" id="ProtNLM"/>
    </source>
</evidence>
<protein>
    <recommendedName>
        <fullName evidence="3">Phage Gp37Gp68 family protein</fullName>
    </recommendedName>
</protein>
<dbReference type="InterPro" id="IPR011101">
    <property type="entry name" value="DUF5131"/>
</dbReference>
<proteinExistence type="predicted"/>
<organism evidence="1 2">
    <name type="scientific">Paractinoplanes toevensis</name>
    <dbReference type="NCBI Taxonomy" id="571911"/>
    <lineage>
        <taxon>Bacteria</taxon>
        <taxon>Bacillati</taxon>
        <taxon>Actinomycetota</taxon>
        <taxon>Actinomycetes</taxon>
        <taxon>Micromonosporales</taxon>
        <taxon>Micromonosporaceae</taxon>
        <taxon>Paractinoplanes</taxon>
    </lineage>
</organism>
<gene>
    <name evidence="1" type="ORF">Ato02nite_006530</name>
</gene>
<evidence type="ECO:0000313" key="2">
    <source>
        <dbReference type="Proteomes" id="UP000677082"/>
    </source>
</evidence>
<name>A0A919T4G5_9ACTN</name>
<dbReference type="Proteomes" id="UP000677082">
    <property type="component" value="Unassembled WGS sequence"/>
</dbReference>
<accession>A0A919T4G5</accession>
<reference evidence="1 2" key="1">
    <citation type="submission" date="2021-03" db="EMBL/GenBank/DDBJ databases">
        <title>Whole genome shotgun sequence of Actinoplanes toevensis NBRC 105298.</title>
        <authorList>
            <person name="Komaki H."/>
            <person name="Tamura T."/>
        </authorList>
    </citation>
    <scope>NUCLEOTIDE SEQUENCE [LARGE SCALE GENOMIC DNA]</scope>
    <source>
        <strain evidence="1 2">NBRC 105298</strain>
    </source>
</reference>